<keyword evidence="2 5" id="KW-0489">Methyltransferase</keyword>
<evidence type="ECO:0000313" key="6">
    <source>
        <dbReference type="Proteomes" id="UP000548476"/>
    </source>
</evidence>
<evidence type="ECO:0000256" key="3">
    <source>
        <dbReference type="ARBA" id="ARBA00022679"/>
    </source>
</evidence>
<keyword evidence="3 5" id="KW-0808">Transferase</keyword>
<dbReference type="InterPro" id="IPR029063">
    <property type="entry name" value="SAM-dependent_MTases_sf"/>
</dbReference>
<dbReference type="RefSeq" id="WP_184792923.1">
    <property type="nucleotide sequence ID" value="NZ_BONT01000086.1"/>
</dbReference>
<dbReference type="Pfam" id="PF08241">
    <property type="entry name" value="Methyltransf_11"/>
    <property type="match status" value="1"/>
</dbReference>
<accession>A0A841FU21</accession>
<dbReference type="PANTHER" id="PTHR44942">
    <property type="entry name" value="METHYLTRANSF_11 DOMAIN-CONTAINING PROTEIN"/>
    <property type="match status" value="1"/>
</dbReference>
<dbReference type="PANTHER" id="PTHR44942:SF4">
    <property type="entry name" value="METHYLTRANSFERASE TYPE 11 DOMAIN-CONTAINING PROTEIN"/>
    <property type="match status" value="1"/>
</dbReference>
<reference evidence="5 6" key="1">
    <citation type="submission" date="2020-08" db="EMBL/GenBank/DDBJ databases">
        <title>Genomic Encyclopedia of Type Strains, Phase IV (KMG-IV): sequencing the most valuable type-strain genomes for metagenomic binning, comparative biology and taxonomic classification.</title>
        <authorList>
            <person name="Goeker M."/>
        </authorList>
    </citation>
    <scope>NUCLEOTIDE SEQUENCE [LARGE SCALE GENOMIC DNA]</scope>
    <source>
        <strain evidence="5 6">YIM 65646</strain>
    </source>
</reference>
<comment type="similarity">
    <text evidence="1">Belongs to the methyltransferase superfamily.</text>
</comment>
<dbReference type="InterPro" id="IPR020596">
    <property type="entry name" value="rRNA_Ade_Mease_Trfase_CS"/>
</dbReference>
<gene>
    <name evidence="5" type="ORF">HNR73_007744</name>
</gene>
<protein>
    <submittedName>
        <fullName evidence="5">SAM-dependent methyltransferase</fullName>
    </submittedName>
</protein>
<dbReference type="InterPro" id="IPR013216">
    <property type="entry name" value="Methyltransf_11"/>
</dbReference>
<dbReference type="InterPro" id="IPR051052">
    <property type="entry name" value="Diverse_substrate_MTase"/>
</dbReference>
<dbReference type="SUPFAM" id="SSF53335">
    <property type="entry name" value="S-adenosyl-L-methionine-dependent methyltransferases"/>
    <property type="match status" value="1"/>
</dbReference>
<name>A0A841FU21_9ACTN</name>
<dbReference type="GO" id="GO:0000179">
    <property type="term" value="F:rRNA (adenine-N6,N6-)-dimethyltransferase activity"/>
    <property type="evidence" value="ECO:0007669"/>
    <property type="project" value="InterPro"/>
</dbReference>
<evidence type="ECO:0000313" key="5">
    <source>
        <dbReference type="EMBL" id="MBB6039845.1"/>
    </source>
</evidence>
<dbReference type="CDD" id="cd02440">
    <property type="entry name" value="AdoMet_MTases"/>
    <property type="match status" value="1"/>
</dbReference>
<dbReference type="PROSITE" id="PS01131">
    <property type="entry name" value="RRNA_A_DIMETH"/>
    <property type="match status" value="1"/>
</dbReference>
<proteinExistence type="inferred from homology"/>
<organism evidence="5 6">
    <name type="scientific">Phytomonospora endophytica</name>
    <dbReference type="NCBI Taxonomy" id="714109"/>
    <lineage>
        <taxon>Bacteria</taxon>
        <taxon>Bacillati</taxon>
        <taxon>Actinomycetota</taxon>
        <taxon>Actinomycetes</taxon>
        <taxon>Micromonosporales</taxon>
        <taxon>Micromonosporaceae</taxon>
        <taxon>Phytomonospora</taxon>
    </lineage>
</organism>
<keyword evidence="6" id="KW-1185">Reference proteome</keyword>
<dbReference type="Proteomes" id="UP000548476">
    <property type="component" value="Unassembled WGS sequence"/>
</dbReference>
<comment type="caution">
    <text evidence="5">The sequence shown here is derived from an EMBL/GenBank/DDBJ whole genome shotgun (WGS) entry which is preliminary data.</text>
</comment>
<evidence type="ECO:0000259" key="4">
    <source>
        <dbReference type="Pfam" id="PF08241"/>
    </source>
</evidence>
<dbReference type="EMBL" id="JACHGT010000026">
    <property type="protein sequence ID" value="MBB6039845.1"/>
    <property type="molecule type" value="Genomic_DNA"/>
</dbReference>
<dbReference type="AlphaFoldDB" id="A0A841FU21"/>
<evidence type="ECO:0000256" key="2">
    <source>
        <dbReference type="ARBA" id="ARBA00022603"/>
    </source>
</evidence>
<evidence type="ECO:0000256" key="1">
    <source>
        <dbReference type="ARBA" id="ARBA00008361"/>
    </source>
</evidence>
<dbReference type="Gene3D" id="3.40.50.150">
    <property type="entry name" value="Vaccinia Virus protein VP39"/>
    <property type="match status" value="1"/>
</dbReference>
<sequence>MTADEQYALSFGQAADAYDAIRPTYPREAVTWALVGKPRTVVDLGAGTGILSRLLADEGHHVIAVEPDEQMLAALRAKSPGVADAKTGDAEHIPMADASVDAVTAGQAYHWFDPDRAHPEIARVLRPGGVFVPIWNIRDGSVPWVREMSEYIGTSKAEATVRQLDDSHFPPYFEPTERFETHYTRPFTEDALVDLVKSRSYYLTGDDAHRAELERRARHLVRTHPDLAGRDTFDLPYVTVAYRLRHTG</sequence>
<feature type="domain" description="Methyltransferase type 11" evidence="4">
    <location>
        <begin position="42"/>
        <end position="132"/>
    </location>
</feature>